<keyword evidence="9 15" id="KW-1133">Transmembrane helix</keyword>
<evidence type="ECO:0000256" key="9">
    <source>
        <dbReference type="ARBA" id="ARBA00022989"/>
    </source>
</evidence>
<keyword evidence="6 14" id="KW-0349">Heme</keyword>
<dbReference type="OrthoDB" id="194724at2"/>
<comment type="similarity">
    <text evidence="3 14">Belongs to the HemJ family.</text>
</comment>
<dbReference type="PANTHER" id="PTHR40255:SF1">
    <property type="entry name" value="PROTOPORPHYRINOGEN IX OXIDASE"/>
    <property type="match status" value="1"/>
</dbReference>
<keyword evidence="7 15" id="KW-0812">Transmembrane</keyword>
<reference evidence="16" key="1">
    <citation type="submission" date="2017-10" db="EMBL/GenBank/DDBJ databases">
        <title>Massilia psychrophilum sp. nov., a novel purple-pigmented bacterium isolated from Tianshan glacier, Xinjiang Municipality, China.</title>
        <authorList>
            <person name="Wang H."/>
        </authorList>
    </citation>
    <scope>NUCLEOTIDE SEQUENCE [LARGE SCALE GENOMIC DNA]</scope>
    <source>
        <strain evidence="16">B2</strain>
    </source>
</reference>
<evidence type="ECO:0000256" key="2">
    <source>
        <dbReference type="ARBA" id="ARBA00005073"/>
    </source>
</evidence>
<evidence type="ECO:0000256" key="6">
    <source>
        <dbReference type="ARBA" id="ARBA00022617"/>
    </source>
</evidence>
<feature type="transmembrane region" description="Helical" evidence="15">
    <location>
        <begin position="119"/>
        <end position="139"/>
    </location>
</feature>
<comment type="function">
    <text evidence="14">Catalyzes the oxidation of protoporphyrinogen IX to protoporphyrin IX.</text>
</comment>
<evidence type="ECO:0000256" key="8">
    <source>
        <dbReference type="ARBA" id="ARBA00022723"/>
    </source>
</evidence>
<dbReference type="GO" id="GO:0070818">
    <property type="term" value="F:protoporphyrinogen oxidase activity"/>
    <property type="evidence" value="ECO:0007669"/>
    <property type="project" value="UniProtKB-UniRule"/>
</dbReference>
<dbReference type="GO" id="GO:0005886">
    <property type="term" value="C:plasma membrane"/>
    <property type="evidence" value="ECO:0007669"/>
    <property type="project" value="UniProtKB-SubCell"/>
</dbReference>
<dbReference type="KEGG" id="mass:CR152_30430"/>
<dbReference type="Proteomes" id="UP000229897">
    <property type="component" value="Chromosome"/>
</dbReference>
<dbReference type="AlphaFoldDB" id="A0A2D2DTP0"/>
<evidence type="ECO:0000256" key="12">
    <source>
        <dbReference type="ARBA" id="ARBA00023136"/>
    </source>
</evidence>
<keyword evidence="10" id="KW-0560">Oxidoreductase</keyword>
<comment type="subcellular location">
    <subcellularLocation>
        <location evidence="1">Cell membrane</location>
        <topology evidence="1">Multi-pass membrane protein</topology>
    </subcellularLocation>
</comment>
<keyword evidence="5 14" id="KW-1003">Cell membrane</keyword>
<dbReference type="PANTHER" id="PTHR40255">
    <property type="entry name" value="UPF0093 MEMBRANE PROTEIN SLR1790"/>
    <property type="match status" value="1"/>
</dbReference>
<evidence type="ECO:0000256" key="13">
    <source>
        <dbReference type="ARBA" id="ARBA00048390"/>
    </source>
</evidence>
<comment type="pathway">
    <text evidence="2 14">Porphyrin-containing compound metabolism; protoporphyrin-IX biosynthesis; protoporphyrin-IX from protoporphyrinogen-IX: step 1/1.</text>
</comment>
<evidence type="ECO:0000313" key="17">
    <source>
        <dbReference type="Proteomes" id="UP000229897"/>
    </source>
</evidence>
<evidence type="ECO:0000256" key="3">
    <source>
        <dbReference type="ARBA" id="ARBA00006501"/>
    </source>
</evidence>
<feature type="transmembrane region" description="Helical" evidence="15">
    <location>
        <begin position="55"/>
        <end position="75"/>
    </location>
</feature>
<dbReference type="InterPro" id="IPR005265">
    <property type="entry name" value="HemJ-like"/>
</dbReference>
<comment type="cofactor">
    <cofactor evidence="14">
        <name>heme b</name>
        <dbReference type="ChEBI" id="CHEBI:60344"/>
    </cofactor>
    <text evidence="14">Binds 1 heme b (iron(II)-protoporphyrin IX) group per subunit.</text>
</comment>
<evidence type="ECO:0000256" key="4">
    <source>
        <dbReference type="ARBA" id="ARBA00017504"/>
    </source>
</evidence>
<keyword evidence="12 14" id="KW-0472">Membrane</keyword>
<evidence type="ECO:0000256" key="15">
    <source>
        <dbReference type="SAM" id="Phobius"/>
    </source>
</evidence>
<accession>A0A2D2DTP0</accession>
<keyword evidence="8 14" id="KW-0479">Metal-binding</keyword>
<name>A0A2D2DTP0_9BURK</name>
<evidence type="ECO:0000256" key="10">
    <source>
        <dbReference type="ARBA" id="ARBA00023002"/>
    </source>
</evidence>
<dbReference type="RefSeq" id="WP_099881293.1">
    <property type="nucleotide sequence ID" value="NZ_CP024608.1"/>
</dbReference>
<evidence type="ECO:0000256" key="1">
    <source>
        <dbReference type="ARBA" id="ARBA00004651"/>
    </source>
</evidence>
<evidence type="ECO:0000256" key="5">
    <source>
        <dbReference type="ARBA" id="ARBA00022475"/>
    </source>
</evidence>
<dbReference type="GO" id="GO:0006782">
    <property type="term" value="P:protoporphyrinogen IX biosynthetic process"/>
    <property type="evidence" value="ECO:0007669"/>
    <property type="project" value="UniProtKB-UniRule"/>
</dbReference>
<keyword evidence="17" id="KW-1185">Reference proteome</keyword>
<evidence type="ECO:0000313" key="16">
    <source>
        <dbReference type="EMBL" id="ATQ78345.1"/>
    </source>
</evidence>
<organism evidence="16 17">
    <name type="scientific">Massilia violaceinigra</name>
    <dbReference type="NCBI Taxonomy" id="2045208"/>
    <lineage>
        <taxon>Bacteria</taxon>
        <taxon>Pseudomonadati</taxon>
        <taxon>Pseudomonadota</taxon>
        <taxon>Betaproteobacteria</taxon>
        <taxon>Burkholderiales</taxon>
        <taxon>Oxalobacteraceae</taxon>
        <taxon>Telluria group</taxon>
        <taxon>Massilia</taxon>
    </lineage>
</organism>
<evidence type="ECO:0000256" key="14">
    <source>
        <dbReference type="PIRNR" id="PIRNR004638"/>
    </source>
</evidence>
<evidence type="ECO:0000256" key="7">
    <source>
        <dbReference type="ARBA" id="ARBA00022692"/>
    </source>
</evidence>
<gene>
    <name evidence="16" type="ORF">CR152_30430</name>
</gene>
<dbReference type="PIRSF" id="PIRSF004638">
    <property type="entry name" value="UCP004638"/>
    <property type="match status" value="1"/>
</dbReference>
<sequence length="142" mass="15429">MMYLLLKALHIVAVMTWISGLLMQAFLLRTVARQPLPLLPDERSVIGAAVRWDRLLVAPAMLLAWACGLALATLGHWWMTPWLSLKIVLVLALSAVHGIQGGSLRRMVDVPARRAPACLRYAAAAVLCGVTAIVFLVVLKPG</sequence>
<dbReference type="UniPathway" id="UPA00251">
    <property type="reaction ID" value="UER00324"/>
</dbReference>
<feature type="transmembrane region" description="Helical" evidence="15">
    <location>
        <begin position="81"/>
        <end position="99"/>
    </location>
</feature>
<dbReference type="Pfam" id="PF03653">
    <property type="entry name" value="UPF0093"/>
    <property type="match status" value="1"/>
</dbReference>
<evidence type="ECO:0000256" key="11">
    <source>
        <dbReference type="ARBA" id="ARBA00023004"/>
    </source>
</evidence>
<proteinExistence type="inferred from homology"/>
<protein>
    <recommendedName>
        <fullName evidence="4 14">Protoporphyrinogen IX oxidase</fullName>
        <ecNumber evidence="14">1.3.99.-</ecNumber>
    </recommendedName>
</protein>
<comment type="catalytic activity">
    <reaction evidence="13 14">
        <text>protoporphyrinogen IX + 3 A = protoporphyrin IX + 3 AH2</text>
        <dbReference type="Rhea" id="RHEA:62000"/>
        <dbReference type="ChEBI" id="CHEBI:13193"/>
        <dbReference type="ChEBI" id="CHEBI:17499"/>
        <dbReference type="ChEBI" id="CHEBI:57306"/>
        <dbReference type="ChEBI" id="CHEBI:57307"/>
    </reaction>
</comment>
<dbReference type="GO" id="GO:0046872">
    <property type="term" value="F:metal ion binding"/>
    <property type="evidence" value="ECO:0007669"/>
    <property type="project" value="UniProtKB-UniRule"/>
</dbReference>
<feature type="transmembrane region" description="Helical" evidence="15">
    <location>
        <begin position="6"/>
        <end position="28"/>
    </location>
</feature>
<dbReference type="EMBL" id="CP024608">
    <property type="protein sequence ID" value="ATQ78345.1"/>
    <property type="molecule type" value="Genomic_DNA"/>
</dbReference>
<keyword evidence="11 14" id="KW-0408">Iron</keyword>
<dbReference type="EC" id="1.3.99.-" evidence="14"/>